<dbReference type="EMBL" id="QZCW01000001">
    <property type="protein sequence ID" value="MCW5321206.1"/>
    <property type="molecule type" value="Genomic_DNA"/>
</dbReference>
<organism evidence="1 2">
    <name type="scientific">Verminephrobacter aporrectodeae subsp. tuberculatae</name>
    <dbReference type="NCBI Taxonomy" id="1110392"/>
    <lineage>
        <taxon>Bacteria</taxon>
        <taxon>Pseudomonadati</taxon>
        <taxon>Pseudomonadota</taxon>
        <taxon>Betaproteobacteria</taxon>
        <taxon>Burkholderiales</taxon>
        <taxon>Comamonadaceae</taxon>
        <taxon>Verminephrobacter</taxon>
    </lineage>
</organism>
<name>A0ABT3KSD9_9BURK</name>
<evidence type="ECO:0000313" key="1">
    <source>
        <dbReference type="EMBL" id="MCW5321206.1"/>
    </source>
</evidence>
<keyword evidence="2" id="KW-1185">Reference proteome</keyword>
<accession>A0ABT3KSD9</accession>
<gene>
    <name evidence="1" type="ORF">D5039_08550</name>
</gene>
<sequence>MNGPGQGKNVDLILFSFYFQTAVRKFFYKDLFSGFHTQMIQQLLVEGISLYTSPLSTDAAGDEVS</sequence>
<reference evidence="2" key="1">
    <citation type="submission" date="2023-07" db="EMBL/GenBank/DDBJ databases">
        <title>Verminephrobacter genomes.</title>
        <authorList>
            <person name="Lund M.B."/>
        </authorList>
    </citation>
    <scope>NUCLEOTIDE SEQUENCE [LARGE SCALE GENOMIC DNA]</scope>
    <source>
        <strain evidence="2">AtM5-05</strain>
    </source>
</reference>
<dbReference type="Proteomes" id="UP001208935">
    <property type="component" value="Unassembled WGS sequence"/>
</dbReference>
<proteinExistence type="predicted"/>
<comment type="caution">
    <text evidence="1">The sequence shown here is derived from an EMBL/GenBank/DDBJ whole genome shotgun (WGS) entry which is preliminary data.</text>
</comment>
<evidence type="ECO:0000313" key="2">
    <source>
        <dbReference type="Proteomes" id="UP001208935"/>
    </source>
</evidence>
<protein>
    <submittedName>
        <fullName evidence="1">Uncharacterized protein</fullName>
    </submittedName>
</protein>